<dbReference type="Proteomes" id="UP001162480">
    <property type="component" value="Chromosome 13"/>
</dbReference>
<proteinExistence type="predicted"/>
<feature type="compositionally biased region" description="Low complexity" evidence="1">
    <location>
        <begin position="208"/>
        <end position="236"/>
    </location>
</feature>
<dbReference type="Gene3D" id="3.40.50.2300">
    <property type="match status" value="1"/>
</dbReference>
<protein>
    <submittedName>
        <fullName evidence="3">Uncharacterized protein</fullName>
    </submittedName>
</protein>
<feature type="region of interest" description="Disordered" evidence="1">
    <location>
        <begin position="302"/>
        <end position="367"/>
    </location>
</feature>
<evidence type="ECO:0000256" key="1">
    <source>
        <dbReference type="SAM" id="MobiDB-lite"/>
    </source>
</evidence>
<gene>
    <name evidence="3" type="ORF">OCTVUL_1B019190</name>
</gene>
<evidence type="ECO:0000313" key="4">
    <source>
        <dbReference type="Proteomes" id="UP001162480"/>
    </source>
</evidence>
<keyword evidence="2" id="KW-0812">Transmembrane</keyword>
<feature type="region of interest" description="Disordered" evidence="1">
    <location>
        <begin position="177"/>
        <end position="196"/>
    </location>
</feature>
<feature type="compositionally biased region" description="Basic and acidic residues" evidence="1">
    <location>
        <begin position="329"/>
        <end position="339"/>
    </location>
</feature>
<feature type="compositionally biased region" description="Basic and acidic residues" evidence="1">
    <location>
        <begin position="270"/>
        <end position="280"/>
    </location>
</feature>
<dbReference type="EMBL" id="OX597826">
    <property type="protein sequence ID" value="CAI9732007.1"/>
    <property type="molecule type" value="Genomic_DNA"/>
</dbReference>
<keyword evidence="2" id="KW-1133">Transmembrane helix</keyword>
<reference evidence="3" key="1">
    <citation type="submission" date="2023-08" db="EMBL/GenBank/DDBJ databases">
        <authorList>
            <person name="Alioto T."/>
            <person name="Alioto T."/>
            <person name="Gomez Garrido J."/>
        </authorList>
    </citation>
    <scope>NUCLEOTIDE SEQUENCE</scope>
</reference>
<feature type="region of interest" description="Disordered" evidence="1">
    <location>
        <begin position="208"/>
        <end position="282"/>
    </location>
</feature>
<dbReference type="AlphaFoldDB" id="A0AA36FC07"/>
<organism evidence="3 4">
    <name type="scientific">Octopus vulgaris</name>
    <name type="common">Common octopus</name>
    <dbReference type="NCBI Taxonomy" id="6645"/>
    <lineage>
        <taxon>Eukaryota</taxon>
        <taxon>Metazoa</taxon>
        <taxon>Spiralia</taxon>
        <taxon>Lophotrochozoa</taxon>
        <taxon>Mollusca</taxon>
        <taxon>Cephalopoda</taxon>
        <taxon>Coleoidea</taxon>
        <taxon>Octopodiformes</taxon>
        <taxon>Octopoda</taxon>
        <taxon>Incirrata</taxon>
        <taxon>Octopodidae</taxon>
        <taxon>Octopus</taxon>
    </lineage>
</organism>
<sequence>MNNSNSNTGITPRLFSPWFSFNLFRVLILLLIRPCLGFYGASFHPAVKDITQVVYKTKSQWINVTSMLKGNLFSTSPNLTPKPYINSNLRPKLKPDLGSNSNSVPNLSLSSSKPAVLRGRITPTTPHLLSLDSNRDRRYVTADAHYNLVRLPSRRKLMSEKVASVPKMGEIIATVNYNSNNKNNNNNNNNNNIDKNSKHKHAYTIYKNFDNNDNSNKSHISSNNNNNSSRISSNENNKGHVRQYKFSNQTSDSGRVDSSGDNIIVNRANRSVEGDGRRTSDAVPFVSTPLIREDAINENDGNKAVVLRGSPKDPASQEKSERSLNISKKRSDGSPHKFSGEGPQAEPYESSGEELGEMSQERSDETPRQYLLRGGSECSADDIYRAKTQNEILKNEEDENEEDKGNTDLRTTLYIGGLFESTELHSYGRSELHAARLAIKHINEKNIIPGYKLDLVFNESSFCAERCDHLTAYCSLLVIVALMLWHFHVLPLEVTCGTLETVAM</sequence>
<dbReference type="SUPFAM" id="SSF53822">
    <property type="entry name" value="Periplasmic binding protein-like I"/>
    <property type="match status" value="1"/>
</dbReference>
<keyword evidence="2" id="KW-0472">Membrane</keyword>
<accession>A0AA36FC07</accession>
<dbReference type="InterPro" id="IPR028082">
    <property type="entry name" value="Peripla_BP_I"/>
</dbReference>
<evidence type="ECO:0000256" key="2">
    <source>
        <dbReference type="SAM" id="Phobius"/>
    </source>
</evidence>
<evidence type="ECO:0000313" key="3">
    <source>
        <dbReference type="EMBL" id="CAI9732007.1"/>
    </source>
</evidence>
<feature type="compositionally biased region" description="Low complexity" evidence="1">
    <location>
        <begin position="177"/>
        <end position="192"/>
    </location>
</feature>
<keyword evidence="4" id="KW-1185">Reference proteome</keyword>
<name>A0AA36FC07_OCTVU</name>
<feature type="transmembrane region" description="Helical" evidence="2">
    <location>
        <begin position="15"/>
        <end position="32"/>
    </location>
</feature>